<proteinExistence type="predicted"/>
<organism evidence="1 2">
    <name type="scientific">Prorocentrum cordatum</name>
    <dbReference type="NCBI Taxonomy" id="2364126"/>
    <lineage>
        <taxon>Eukaryota</taxon>
        <taxon>Sar</taxon>
        <taxon>Alveolata</taxon>
        <taxon>Dinophyceae</taxon>
        <taxon>Prorocentrales</taxon>
        <taxon>Prorocentraceae</taxon>
        <taxon>Prorocentrum</taxon>
    </lineage>
</organism>
<evidence type="ECO:0000313" key="1">
    <source>
        <dbReference type="EMBL" id="CAK0855248.1"/>
    </source>
</evidence>
<evidence type="ECO:0000313" key="2">
    <source>
        <dbReference type="Proteomes" id="UP001189429"/>
    </source>
</evidence>
<protein>
    <submittedName>
        <fullName evidence="1">Uncharacterized protein</fullName>
    </submittedName>
</protein>
<keyword evidence="2" id="KW-1185">Reference proteome</keyword>
<dbReference type="EMBL" id="CAUYUJ010015532">
    <property type="protein sequence ID" value="CAK0855248.1"/>
    <property type="molecule type" value="Genomic_DNA"/>
</dbReference>
<comment type="caution">
    <text evidence="1">The sequence shown here is derived from an EMBL/GenBank/DDBJ whole genome shotgun (WGS) entry which is preliminary data.</text>
</comment>
<name>A0ABN9U7W8_9DINO</name>
<reference evidence="1" key="1">
    <citation type="submission" date="2023-10" db="EMBL/GenBank/DDBJ databases">
        <authorList>
            <person name="Chen Y."/>
            <person name="Shah S."/>
            <person name="Dougan E. K."/>
            <person name="Thang M."/>
            <person name="Chan C."/>
        </authorList>
    </citation>
    <scope>NUCLEOTIDE SEQUENCE [LARGE SCALE GENOMIC DNA]</scope>
</reference>
<dbReference type="Proteomes" id="UP001189429">
    <property type="component" value="Unassembled WGS sequence"/>
</dbReference>
<sequence>MGGFGALLHGGELADAVLAFGPQSRLDQAILRPAAATPGRLDELTCAVQDAVRLGRRRGARLEVHCAADEHFWHGLNLPLEDGALTVHPICPRKPFGRLLDSGGVLAPIVADELLLALWGAGGLAARLRTPRAEVLGFFFGGEAAEVPRPGDWFCPRCSRRNMGTRFFSAAATGARCRRVGGGARGPEGAGGAELPAGRRLGLRGLRIRPVRVPAHVPEVQGGEGLRAWLQAFKPTTWRSVAPP</sequence>
<accession>A0ABN9U7W8</accession>
<gene>
    <name evidence="1" type="ORF">PCOR1329_LOCUS46036</name>
</gene>